<keyword evidence="1" id="KW-0175">Coiled coil</keyword>
<feature type="region of interest" description="Disordered" evidence="2">
    <location>
        <begin position="1"/>
        <end position="43"/>
    </location>
</feature>
<sequence>MRRRATKKSSAANFLASPPPPPSATAAATRSPTPSPAESPAAKFDFDLNGFADIAASLKKKSNKNGGAGASGSKRMQPTRFSTSPPPQRSLKSLNTISDLKDLASSNLESVKLQLERSHSEILKDVDASQCRLQKRLKIQSQACEQVMNEAEKEYKKMSDRIEEGREAMKVGARFQCLTCSR</sequence>
<feature type="coiled-coil region" evidence="1">
    <location>
        <begin position="134"/>
        <end position="168"/>
    </location>
</feature>
<protein>
    <submittedName>
        <fullName evidence="3">Uncharacterized protein</fullName>
    </submittedName>
</protein>
<name>A0A022RF48_ERYGU</name>
<evidence type="ECO:0000313" key="4">
    <source>
        <dbReference type="Proteomes" id="UP000030748"/>
    </source>
</evidence>
<keyword evidence="4" id="KW-1185">Reference proteome</keyword>
<dbReference type="PANTHER" id="PTHR37371:SF1">
    <property type="entry name" value="KINESIN-LIKE PROTEIN"/>
    <property type="match status" value="1"/>
</dbReference>
<evidence type="ECO:0000313" key="3">
    <source>
        <dbReference type="EMBL" id="EYU37510.1"/>
    </source>
</evidence>
<dbReference type="STRING" id="4155.A0A022RF48"/>
<reference evidence="3 4" key="1">
    <citation type="journal article" date="2013" name="Proc. Natl. Acad. Sci. U.S.A.">
        <title>Fine-scale variation in meiotic recombination in Mimulus inferred from population shotgun sequencing.</title>
        <authorList>
            <person name="Hellsten U."/>
            <person name="Wright K.M."/>
            <person name="Jenkins J."/>
            <person name="Shu S."/>
            <person name="Yuan Y."/>
            <person name="Wessler S.R."/>
            <person name="Schmutz J."/>
            <person name="Willis J.H."/>
            <person name="Rokhsar D.S."/>
        </authorList>
    </citation>
    <scope>NUCLEOTIDE SEQUENCE [LARGE SCALE GENOMIC DNA]</scope>
    <source>
        <strain evidence="4">cv. DUN x IM62</strain>
    </source>
</reference>
<gene>
    <name evidence="3" type="ORF">MIMGU_mgv1a014659mg</name>
</gene>
<evidence type="ECO:0000256" key="1">
    <source>
        <dbReference type="SAM" id="Coils"/>
    </source>
</evidence>
<dbReference type="Proteomes" id="UP000030748">
    <property type="component" value="Unassembled WGS sequence"/>
</dbReference>
<proteinExistence type="predicted"/>
<evidence type="ECO:0000256" key="2">
    <source>
        <dbReference type="SAM" id="MobiDB-lite"/>
    </source>
</evidence>
<accession>A0A022RF48</accession>
<dbReference type="eggNOG" id="ENOG502S15R">
    <property type="taxonomic scope" value="Eukaryota"/>
</dbReference>
<feature type="compositionally biased region" description="Low complexity" evidence="2">
    <location>
        <begin position="24"/>
        <end position="42"/>
    </location>
</feature>
<organism evidence="3 4">
    <name type="scientific">Erythranthe guttata</name>
    <name type="common">Yellow monkey flower</name>
    <name type="synonym">Mimulus guttatus</name>
    <dbReference type="NCBI Taxonomy" id="4155"/>
    <lineage>
        <taxon>Eukaryota</taxon>
        <taxon>Viridiplantae</taxon>
        <taxon>Streptophyta</taxon>
        <taxon>Embryophyta</taxon>
        <taxon>Tracheophyta</taxon>
        <taxon>Spermatophyta</taxon>
        <taxon>Magnoliopsida</taxon>
        <taxon>eudicotyledons</taxon>
        <taxon>Gunneridae</taxon>
        <taxon>Pentapetalae</taxon>
        <taxon>asterids</taxon>
        <taxon>lamiids</taxon>
        <taxon>Lamiales</taxon>
        <taxon>Phrymaceae</taxon>
        <taxon>Erythranthe</taxon>
    </lineage>
</organism>
<dbReference type="AlphaFoldDB" id="A0A022RF48"/>
<dbReference type="EMBL" id="KI630517">
    <property type="protein sequence ID" value="EYU37510.1"/>
    <property type="molecule type" value="Genomic_DNA"/>
</dbReference>
<dbReference type="PANTHER" id="PTHR37371">
    <property type="entry name" value="OS08G0180400 PROTEIN"/>
    <property type="match status" value="1"/>
</dbReference>
<feature type="region of interest" description="Disordered" evidence="2">
    <location>
        <begin position="60"/>
        <end position="92"/>
    </location>
</feature>